<feature type="region of interest" description="Disordered" evidence="5">
    <location>
        <begin position="446"/>
        <end position="471"/>
    </location>
</feature>
<evidence type="ECO:0000256" key="5">
    <source>
        <dbReference type="SAM" id="MobiDB-lite"/>
    </source>
</evidence>
<dbReference type="EMBL" id="QMIG01000003">
    <property type="protein sequence ID" value="RAW17596.1"/>
    <property type="molecule type" value="Genomic_DNA"/>
</dbReference>
<dbReference type="NCBIfam" id="NF047446">
    <property type="entry name" value="barrel_OmpL47"/>
    <property type="match status" value="4"/>
</dbReference>
<dbReference type="Gene3D" id="2.60.40.10">
    <property type="entry name" value="Immunoglobulins"/>
    <property type="match status" value="4"/>
</dbReference>
<keyword evidence="3" id="KW-0249">Electron transport</keyword>
<dbReference type="InterPro" id="IPR000923">
    <property type="entry name" value="BlueCu_1"/>
</dbReference>
<dbReference type="GO" id="GO:0005507">
    <property type="term" value="F:copper ion binding"/>
    <property type="evidence" value="ECO:0007669"/>
    <property type="project" value="InterPro"/>
</dbReference>
<dbReference type="GO" id="GO:0005975">
    <property type="term" value="P:carbohydrate metabolic process"/>
    <property type="evidence" value="ECO:0007669"/>
    <property type="project" value="UniProtKB-ARBA"/>
</dbReference>
<accession>A0A329R0B4</accession>
<dbReference type="InterPro" id="IPR013783">
    <property type="entry name" value="Ig-like_fold"/>
</dbReference>
<keyword evidence="4" id="KW-0186">Copper</keyword>
<proteinExistence type="predicted"/>
<keyword evidence="1" id="KW-0813">Transport</keyword>
<evidence type="ECO:0000256" key="3">
    <source>
        <dbReference type="ARBA" id="ARBA00022982"/>
    </source>
</evidence>
<dbReference type="InterPro" id="IPR035986">
    <property type="entry name" value="PKD_dom_sf"/>
</dbReference>
<gene>
    <name evidence="7" type="ORF">DPM12_06295</name>
</gene>
<dbReference type="SUPFAM" id="SSF49299">
    <property type="entry name" value="PKD domain"/>
    <property type="match status" value="3"/>
</dbReference>
<feature type="region of interest" description="Disordered" evidence="5">
    <location>
        <begin position="166"/>
        <end position="186"/>
    </location>
</feature>
<evidence type="ECO:0000256" key="4">
    <source>
        <dbReference type="ARBA" id="ARBA00023008"/>
    </source>
</evidence>
<feature type="compositionally biased region" description="Low complexity" evidence="5">
    <location>
        <begin position="166"/>
        <end position="175"/>
    </location>
</feature>
<dbReference type="RefSeq" id="WP_112257414.1">
    <property type="nucleotide sequence ID" value="NZ_QMIG01000003.1"/>
</dbReference>
<protein>
    <submittedName>
        <fullName evidence="7">Copper-binding protein</fullName>
    </submittedName>
</protein>
<reference evidence="7 8" key="1">
    <citation type="submission" date="2018-06" db="EMBL/GenBank/DDBJ databases">
        <title>Phytoactinopolyspora halophila sp. nov., a novel halophilic actinomycete isolated from a saline soil in China.</title>
        <authorList>
            <person name="Tang S.-K."/>
        </authorList>
    </citation>
    <scope>NUCLEOTIDE SEQUENCE [LARGE SCALE GENOMIC DNA]</scope>
    <source>
        <strain evidence="7 8">YIM 96934</strain>
    </source>
</reference>
<dbReference type="AlphaFoldDB" id="A0A329R0B4"/>
<organism evidence="7 8">
    <name type="scientific">Phytoactinopolyspora halophila</name>
    <dbReference type="NCBI Taxonomy" id="1981511"/>
    <lineage>
        <taxon>Bacteria</taxon>
        <taxon>Bacillati</taxon>
        <taxon>Actinomycetota</taxon>
        <taxon>Actinomycetes</taxon>
        <taxon>Jiangellales</taxon>
        <taxon>Jiangellaceae</taxon>
        <taxon>Phytoactinopolyspora</taxon>
    </lineage>
</organism>
<evidence type="ECO:0000256" key="1">
    <source>
        <dbReference type="ARBA" id="ARBA00022448"/>
    </source>
</evidence>
<dbReference type="Pfam" id="PF00127">
    <property type="entry name" value="Copper-bind"/>
    <property type="match status" value="1"/>
</dbReference>
<evidence type="ECO:0000313" key="7">
    <source>
        <dbReference type="EMBL" id="RAW17596.1"/>
    </source>
</evidence>
<dbReference type="SUPFAM" id="SSF49503">
    <property type="entry name" value="Cupredoxins"/>
    <property type="match status" value="1"/>
</dbReference>
<dbReference type="InterPro" id="IPR028871">
    <property type="entry name" value="BlueCu_1_BS"/>
</dbReference>
<keyword evidence="8" id="KW-1185">Reference proteome</keyword>
<evidence type="ECO:0000259" key="6">
    <source>
        <dbReference type="Pfam" id="PF00127"/>
    </source>
</evidence>
<keyword evidence="2" id="KW-0479">Metal-binding</keyword>
<dbReference type="Proteomes" id="UP000250462">
    <property type="component" value="Unassembled WGS sequence"/>
</dbReference>
<comment type="caution">
    <text evidence="7">The sequence shown here is derived from an EMBL/GenBank/DDBJ whole genome shotgun (WGS) entry which is preliminary data.</text>
</comment>
<feature type="region of interest" description="Disordered" evidence="5">
    <location>
        <begin position="352"/>
        <end position="376"/>
    </location>
</feature>
<feature type="domain" description="Blue (type 1) copper" evidence="6">
    <location>
        <begin position="92"/>
        <end position="162"/>
    </location>
</feature>
<feature type="region of interest" description="Disordered" evidence="5">
    <location>
        <begin position="259"/>
        <end position="280"/>
    </location>
</feature>
<dbReference type="PROSITE" id="PS00196">
    <property type="entry name" value="COPPER_BLUE"/>
    <property type="match status" value="1"/>
</dbReference>
<dbReference type="OrthoDB" id="5243170at2"/>
<dbReference type="InterPro" id="IPR058094">
    <property type="entry name" value="Ig-like_OmpL47-like"/>
</dbReference>
<evidence type="ECO:0000256" key="2">
    <source>
        <dbReference type="ARBA" id="ARBA00022723"/>
    </source>
</evidence>
<dbReference type="Gene3D" id="2.60.40.420">
    <property type="entry name" value="Cupredoxins - blue copper proteins"/>
    <property type="match status" value="1"/>
</dbReference>
<evidence type="ECO:0000313" key="8">
    <source>
        <dbReference type="Proteomes" id="UP000250462"/>
    </source>
</evidence>
<dbReference type="InterPro" id="IPR008972">
    <property type="entry name" value="Cupredoxin"/>
</dbReference>
<sequence length="625" mass="65542">MYRRLSAALPHRRSRAARGLAVTVVSAVLATLCLLPTSSATQNSATFQSDESPAAAQEQVLTWTADDSTTEYASAPTTATAGPATLVFENSTDTGNTTGMPHTLTFDTSNPDYNQDVDVDILASPSDSNGGRYEVDVVLSPGEYRYFCDIPGHGQMEGVLVVTDDGGEDTTPPDVSAEVSGDQNDDGDYVGAATVTLAATDTDSGVDTVEYQIDDMGFEPYTEPVTVDEPGDHSVQYRATDNAGNTSDTGTVSFTVVEPDPGDTTPPDVSADVSGDQNSDGDYVGAATVTLTATDTDSGIDTIEYNLDNAGFEPYTDPITIDEPGDHTVEYRATDNAGNTSDVKSVIVTIVEPDPGDTTPPDVSAEVSGDQNDDGDYVGAATVTLTATDTDSGIDTIEYNLDNAGFEPYTDPITIDEPGDHTVEYRATDNAGNTSDVKSVIVTIVEPDPGDTTPPDVSAEVSGDQNSDGDYVGSATVTLTATDTDSGIDTIEYDLDSTGFEPYTDPVTVDEPGDHTVEYRATDNAGNTSDVKSVIVTIVEPDPGECSDTRDTVIIGSIDTTVENADVGDGCTINDLIDEDGEYANHGQFVKHVRDVTKELMKEGIVSGSEKGRIMSAAARSDIGK</sequence>
<name>A0A329R0B4_9ACTN</name>
<dbReference type="GO" id="GO:0009055">
    <property type="term" value="F:electron transfer activity"/>
    <property type="evidence" value="ECO:0007669"/>
    <property type="project" value="InterPro"/>
</dbReference>